<dbReference type="CDD" id="cd16295">
    <property type="entry name" value="TTHA0252-CPSF-like_MBL-fold"/>
    <property type="match status" value="1"/>
</dbReference>
<feature type="domain" description="Metallo-beta-lactamase" evidence="2">
    <location>
        <begin position="24"/>
        <end position="248"/>
    </location>
</feature>
<dbReference type="Proteomes" id="UP000219993">
    <property type="component" value="Chromosome"/>
</dbReference>
<dbReference type="Gene3D" id="3.40.50.10890">
    <property type="match status" value="1"/>
</dbReference>
<sequence length="475" mass="52108">MRLRRQPGAAAVNISFHGAAQGVTGSCHLVECAGARILIDCGLYQGGHSLEEENAEPFGFEPADIDALLLTHAHLDHCGRIPLLSRRGFQGEIITTPASRELARLVMLDAANLQEEEAARNRRQAARHGRKRGAREEPRYTVLDALNCLDRFGRCAGYGERLQVVPGIQATFLDAGHILGSASILLELEEGGERRRVLFSGDVGNRGRPLLRDPEVVTGLDAVVMETTYGDREHKSLQPTIDEFYAAINATFERGGNVIIPTFAMERAQELLYFLRQEVERGILSQATQVFLDSPMAISATEIFRRHPEAYGDGTRALFQSGQDPFQLPGLHFTRETAESMALNRIGGGAVIMAGSGMCTGGRVRHHLKHHLWRRDSSIVFVGFAARGTLARRIVDGAGSVRIFGEEIPVHASIHTINGFSAHAGRQELLDWYRRTAGAPVTYLVHGDPDAMAAFAGELADREVRMPALHDRFAL</sequence>
<dbReference type="AlphaFoldDB" id="A0A291P4V3"/>
<dbReference type="Pfam" id="PF07521">
    <property type="entry name" value="RMMBL"/>
    <property type="match status" value="1"/>
</dbReference>
<proteinExistence type="predicted"/>
<dbReference type="InterPro" id="IPR001279">
    <property type="entry name" value="Metallo-B-lactamas"/>
</dbReference>
<accession>A0A291P4V3</accession>
<gene>
    <name evidence="4" type="ORF">BEI_0891</name>
</gene>
<keyword evidence="1" id="KW-0378">Hydrolase</keyword>
<evidence type="ECO:0000313" key="4">
    <source>
        <dbReference type="EMBL" id="ATJ81878.1"/>
    </source>
</evidence>
<dbReference type="InterPro" id="IPR011108">
    <property type="entry name" value="RMMBL"/>
</dbReference>
<dbReference type="InterPro" id="IPR022712">
    <property type="entry name" value="Beta_Casp"/>
</dbReference>
<protein>
    <submittedName>
        <fullName evidence="4">Metallo-beta-lactamase family protein, RNA-specific</fullName>
    </submittedName>
</protein>
<evidence type="ECO:0000259" key="3">
    <source>
        <dbReference type="SMART" id="SM01027"/>
    </source>
</evidence>
<dbReference type="Gene3D" id="3.60.15.10">
    <property type="entry name" value="Ribonuclease Z/Hydroxyacylglutathione hydrolase-like"/>
    <property type="match status" value="1"/>
</dbReference>
<feature type="domain" description="Beta-Casp" evidence="3">
    <location>
        <begin position="268"/>
        <end position="394"/>
    </location>
</feature>
<dbReference type="InterPro" id="IPR036866">
    <property type="entry name" value="RibonucZ/Hydroxyglut_hydro"/>
</dbReference>
<dbReference type="KEGG" id="hbe:BEI_0891"/>
<reference evidence="4 5" key="1">
    <citation type="journal article" date="2017" name="Sci. Rep.">
        <title>Revealing the Saline Adaptation Strategies of the Halophilic Bacterium Halomonas beimenensis through High-throughput Omics and Transposon Mutagenesis Approaches.</title>
        <authorList>
            <person name="Chen Y.H."/>
            <person name="Lin S.S."/>
            <person name="Shyu Y.T."/>
        </authorList>
    </citation>
    <scope>NUCLEOTIDE SEQUENCE [LARGE SCALE GENOMIC DNA]</scope>
    <source>
        <strain evidence="4 5">NTU-111</strain>
    </source>
</reference>
<dbReference type="PROSITE" id="PS51257">
    <property type="entry name" value="PROKAR_LIPOPROTEIN"/>
    <property type="match status" value="1"/>
</dbReference>
<dbReference type="Pfam" id="PF00753">
    <property type="entry name" value="Lactamase_B"/>
    <property type="match status" value="1"/>
</dbReference>
<dbReference type="Pfam" id="PF10996">
    <property type="entry name" value="Beta-Casp"/>
    <property type="match status" value="1"/>
</dbReference>
<dbReference type="PANTHER" id="PTHR11203:SF37">
    <property type="entry name" value="INTEGRATOR COMPLEX SUBUNIT 11"/>
    <property type="match status" value="1"/>
</dbReference>
<evidence type="ECO:0000259" key="2">
    <source>
        <dbReference type="SMART" id="SM00849"/>
    </source>
</evidence>
<dbReference type="SMART" id="SM00849">
    <property type="entry name" value="Lactamase_B"/>
    <property type="match status" value="1"/>
</dbReference>
<dbReference type="EMBL" id="CP021435">
    <property type="protein sequence ID" value="ATJ81878.1"/>
    <property type="molecule type" value="Genomic_DNA"/>
</dbReference>
<name>A0A291P4V3_9GAMM</name>
<dbReference type="InterPro" id="IPR050698">
    <property type="entry name" value="MBL"/>
</dbReference>
<evidence type="ECO:0000313" key="5">
    <source>
        <dbReference type="Proteomes" id="UP000219993"/>
    </source>
</evidence>
<evidence type="ECO:0000256" key="1">
    <source>
        <dbReference type="ARBA" id="ARBA00022801"/>
    </source>
</evidence>
<keyword evidence="5" id="KW-1185">Reference proteome</keyword>
<dbReference type="PANTHER" id="PTHR11203">
    <property type="entry name" value="CLEAVAGE AND POLYADENYLATION SPECIFICITY FACTOR FAMILY MEMBER"/>
    <property type="match status" value="1"/>
</dbReference>
<dbReference type="GO" id="GO:0016787">
    <property type="term" value="F:hydrolase activity"/>
    <property type="evidence" value="ECO:0007669"/>
    <property type="project" value="UniProtKB-KW"/>
</dbReference>
<organism evidence="4 5">
    <name type="scientific">Halomonas beimenensis</name>
    <dbReference type="NCBI Taxonomy" id="475662"/>
    <lineage>
        <taxon>Bacteria</taxon>
        <taxon>Pseudomonadati</taxon>
        <taxon>Pseudomonadota</taxon>
        <taxon>Gammaproteobacteria</taxon>
        <taxon>Oceanospirillales</taxon>
        <taxon>Halomonadaceae</taxon>
        <taxon>Halomonas</taxon>
    </lineage>
</organism>
<dbReference type="GO" id="GO:0004521">
    <property type="term" value="F:RNA endonuclease activity"/>
    <property type="evidence" value="ECO:0007669"/>
    <property type="project" value="TreeGrafter"/>
</dbReference>
<dbReference type="SMART" id="SM01027">
    <property type="entry name" value="Beta-Casp"/>
    <property type="match status" value="1"/>
</dbReference>
<dbReference type="SUPFAM" id="SSF56281">
    <property type="entry name" value="Metallo-hydrolase/oxidoreductase"/>
    <property type="match status" value="1"/>
</dbReference>